<proteinExistence type="predicted"/>
<evidence type="ECO:0000313" key="4">
    <source>
        <dbReference type="Proteomes" id="UP001370348"/>
    </source>
</evidence>
<dbReference type="Pfam" id="PF03756">
    <property type="entry name" value="AfsA"/>
    <property type="match status" value="1"/>
</dbReference>
<evidence type="ECO:0000313" key="3">
    <source>
        <dbReference type="EMBL" id="WXB11983.1"/>
    </source>
</evidence>
<evidence type="ECO:0000259" key="2">
    <source>
        <dbReference type="Pfam" id="PF03756"/>
    </source>
</evidence>
<name>A0ABZ2LQ05_9BACT</name>
<keyword evidence="4" id="KW-1185">Reference proteome</keyword>
<dbReference type="InterPro" id="IPR005509">
    <property type="entry name" value="AfsA_hotdog_dom"/>
</dbReference>
<dbReference type="RefSeq" id="WP_394821600.1">
    <property type="nucleotide sequence ID" value="NZ_CP089984.1"/>
</dbReference>
<protein>
    <recommendedName>
        <fullName evidence="2">A-factor biosynthesis hotdog domain-containing protein</fullName>
    </recommendedName>
</protein>
<evidence type="ECO:0000256" key="1">
    <source>
        <dbReference type="SAM" id="MobiDB-lite"/>
    </source>
</evidence>
<sequence length="185" mass="20999">MSEPILAAARRVIPIDKTLVHKTEIENVFVSDIHRVDGRSDLYEAEMVIDTEHAFFFEHPLDHVPGLMLVEAVRQMGTAVSHIYYGAPKGSVFVLNDMRIVFSSFGELNEPLFMRMRIHDTVERKGKITQLQCASSWWQSNQQIGTMDAKWSVFDARTIARLRSPRRPSPTVPASSFETSNPTIP</sequence>
<dbReference type="EMBL" id="CP089984">
    <property type="protein sequence ID" value="WXB11983.1"/>
    <property type="molecule type" value="Genomic_DNA"/>
</dbReference>
<gene>
    <name evidence="3" type="ORF">LZC94_29520</name>
</gene>
<organism evidence="3 4">
    <name type="scientific">Pendulispora albinea</name>
    <dbReference type="NCBI Taxonomy" id="2741071"/>
    <lineage>
        <taxon>Bacteria</taxon>
        <taxon>Pseudomonadati</taxon>
        <taxon>Myxococcota</taxon>
        <taxon>Myxococcia</taxon>
        <taxon>Myxococcales</taxon>
        <taxon>Sorangiineae</taxon>
        <taxon>Pendulisporaceae</taxon>
        <taxon>Pendulispora</taxon>
    </lineage>
</organism>
<feature type="compositionally biased region" description="Polar residues" evidence="1">
    <location>
        <begin position="172"/>
        <end position="185"/>
    </location>
</feature>
<reference evidence="3 4" key="1">
    <citation type="submission" date="2021-12" db="EMBL/GenBank/DDBJ databases">
        <title>Discovery of the Pendulisporaceae a myxobacterial family with distinct sporulation behavior and unique specialized metabolism.</title>
        <authorList>
            <person name="Garcia R."/>
            <person name="Popoff A."/>
            <person name="Bader C.D."/>
            <person name="Loehr J."/>
            <person name="Walesch S."/>
            <person name="Walt C."/>
            <person name="Boldt J."/>
            <person name="Bunk B."/>
            <person name="Haeckl F.J.F.P.J."/>
            <person name="Gunesch A.P."/>
            <person name="Birkelbach J."/>
            <person name="Nuebel U."/>
            <person name="Pietschmann T."/>
            <person name="Bach T."/>
            <person name="Mueller R."/>
        </authorList>
    </citation>
    <scope>NUCLEOTIDE SEQUENCE [LARGE SCALE GENOMIC DNA]</scope>
    <source>
        <strain evidence="3 4">MSr11954</strain>
    </source>
</reference>
<feature type="region of interest" description="Disordered" evidence="1">
    <location>
        <begin position="164"/>
        <end position="185"/>
    </location>
</feature>
<feature type="domain" description="A-factor biosynthesis hotdog" evidence="2">
    <location>
        <begin position="19"/>
        <end position="152"/>
    </location>
</feature>
<accession>A0ABZ2LQ05</accession>
<dbReference type="Proteomes" id="UP001370348">
    <property type="component" value="Chromosome"/>
</dbReference>